<sequence>MTMLGIAITLLFLALASTMFYYGYASNVPYVKTYQIPSYSYQAQLNLWDNFHINDSILFNNQTCINSSSMFSKLVEGVNLMGNISVVSNGPIVYNGSYVIYQYIQTSEWSKFIGEVRGDISDSSPILFKITPNVTYLNNLTQKINNQVGLSYTHFSLKVVVFANLTLHHGNYTVPVSLEKSMQVYFGSINYSVSQDPGGNVTQTFYHDSVIHGMTGYNRMLFLSGGVFAVFGGISFMYGSKVEGAVSPEVLAERTIRRLSVKGALPHSSLPVVKVNSARGFLRMVKTLNRVPVEFDNGFYFIDSDTFYVWYRS</sequence>
<accession>A0A2U9IWF1</accession>
<protein>
    <submittedName>
        <fullName evidence="1">Uncharacterized protein</fullName>
    </submittedName>
</protein>
<name>A0A2U9IWF1_9CREN</name>
<dbReference type="AlphaFoldDB" id="A0A2U9IWF1"/>
<dbReference type="STRING" id="1293036.GCA_001315825_02726"/>
<keyword evidence="2" id="KW-1185">Reference proteome</keyword>
<evidence type="ECO:0000313" key="2">
    <source>
        <dbReference type="Proteomes" id="UP000247586"/>
    </source>
</evidence>
<dbReference type="EMBL" id="CP029287">
    <property type="protein sequence ID" value="AWS00367.1"/>
    <property type="molecule type" value="Genomic_DNA"/>
</dbReference>
<proteinExistence type="predicted"/>
<dbReference type="KEGG" id="mhk:DFR87_12555"/>
<organism evidence="1 2">
    <name type="scientific">Metallosphaera hakonensis JCM 8857 = DSM 7519</name>
    <dbReference type="NCBI Taxonomy" id="1293036"/>
    <lineage>
        <taxon>Archaea</taxon>
        <taxon>Thermoproteota</taxon>
        <taxon>Thermoprotei</taxon>
        <taxon>Sulfolobales</taxon>
        <taxon>Sulfolobaceae</taxon>
        <taxon>Metallosphaera</taxon>
    </lineage>
</organism>
<gene>
    <name evidence="1" type="ORF">DFR87_12555</name>
</gene>
<evidence type="ECO:0000313" key="1">
    <source>
        <dbReference type="EMBL" id="AWS00367.1"/>
    </source>
</evidence>
<reference evidence="1" key="1">
    <citation type="submission" date="2018-05" db="EMBL/GenBank/DDBJ databases">
        <title>Complete Genome Sequences of Extremely Thermoacidophilic, Metal-Mobilizing Type-Strain Members of the Archaeal Family Sulfolobaceae: Acidianus brierleyi DSM-1651T, Acidianus sulfidivorans DSM-18786T, Metallosphaera hakonensis DSM-7519T, and Metallosphaera prunae DSM-10039T.</title>
        <authorList>
            <person name="Counts J.A."/>
            <person name="Kelly R.M."/>
        </authorList>
    </citation>
    <scope>NUCLEOTIDE SEQUENCE [LARGE SCALE GENOMIC DNA]</scope>
    <source>
        <strain evidence="1">HO1-1</strain>
    </source>
</reference>
<dbReference type="Proteomes" id="UP000247586">
    <property type="component" value="Chromosome"/>
</dbReference>